<dbReference type="Gene3D" id="3.40.50.1390">
    <property type="entry name" value="Resolvase, N-terminal catalytic domain"/>
    <property type="match status" value="1"/>
</dbReference>
<dbReference type="Pfam" id="PF00239">
    <property type="entry name" value="Resolvase"/>
    <property type="match status" value="1"/>
</dbReference>
<gene>
    <name evidence="2" type="ORF">S01H4_41403</name>
</gene>
<accession>X1DR63</accession>
<dbReference type="SUPFAM" id="SSF53041">
    <property type="entry name" value="Resolvase-like"/>
    <property type="match status" value="1"/>
</dbReference>
<protein>
    <recommendedName>
        <fullName evidence="1">Resolvase/invertase-type recombinase catalytic domain-containing protein</fullName>
    </recommendedName>
</protein>
<feature type="domain" description="Resolvase/invertase-type recombinase catalytic" evidence="1">
    <location>
        <begin position="3"/>
        <end position="71"/>
    </location>
</feature>
<dbReference type="AlphaFoldDB" id="X1DR63"/>
<organism evidence="2">
    <name type="scientific">marine sediment metagenome</name>
    <dbReference type="NCBI Taxonomy" id="412755"/>
    <lineage>
        <taxon>unclassified sequences</taxon>
        <taxon>metagenomes</taxon>
        <taxon>ecological metagenomes</taxon>
    </lineage>
</organism>
<evidence type="ECO:0000313" key="2">
    <source>
        <dbReference type="EMBL" id="GAG98906.1"/>
    </source>
</evidence>
<evidence type="ECO:0000259" key="1">
    <source>
        <dbReference type="Pfam" id="PF00239"/>
    </source>
</evidence>
<dbReference type="EMBL" id="BART01022639">
    <property type="protein sequence ID" value="GAG98906.1"/>
    <property type="molecule type" value="Genomic_DNA"/>
</dbReference>
<dbReference type="InterPro" id="IPR036162">
    <property type="entry name" value="Resolvase-like_N_sf"/>
</dbReference>
<dbReference type="InterPro" id="IPR006119">
    <property type="entry name" value="Resolv_N"/>
</dbReference>
<comment type="caution">
    <text evidence="2">The sequence shown here is derived from an EMBL/GenBank/DDBJ whole genome shotgun (WGS) entry which is preliminary data.</text>
</comment>
<dbReference type="GO" id="GO:0003677">
    <property type="term" value="F:DNA binding"/>
    <property type="evidence" value="ECO:0007669"/>
    <property type="project" value="InterPro"/>
</dbReference>
<proteinExistence type="predicted"/>
<dbReference type="GO" id="GO:0000150">
    <property type="term" value="F:DNA strand exchange activity"/>
    <property type="evidence" value="ECO:0007669"/>
    <property type="project" value="InterPro"/>
</dbReference>
<name>X1DR63_9ZZZZ</name>
<sequence>MKAYSYIRFSSPEQRKGDSMRRQIAASEQYAQQHNLTLDNTLRMTDEGLSAFHGMHRTKGALGVFLKLVEQNKVVQG</sequence>
<reference evidence="2" key="1">
    <citation type="journal article" date="2014" name="Front. Microbiol.">
        <title>High frequency of phylogenetically diverse reductive dehalogenase-homologous genes in deep subseafloor sedimentary metagenomes.</title>
        <authorList>
            <person name="Kawai M."/>
            <person name="Futagami T."/>
            <person name="Toyoda A."/>
            <person name="Takaki Y."/>
            <person name="Nishi S."/>
            <person name="Hori S."/>
            <person name="Arai W."/>
            <person name="Tsubouchi T."/>
            <person name="Morono Y."/>
            <person name="Uchiyama I."/>
            <person name="Ito T."/>
            <person name="Fujiyama A."/>
            <person name="Inagaki F."/>
            <person name="Takami H."/>
        </authorList>
    </citation>
    <scope>NUCLEOTIDE SEQUENCE</scope>
    <source>
        <strain evidence="2">Expedition CK06-06</strain>
    </source>
</reference>